<organism evidence="3 4">
    <name type="scientific">Triticum turgidum subsp. durum</name>
    <name type="common">Durum wheat</name>
    <name type="synonym">Triticum durum</name>
    <dbReference type="NCBI Taxonomy" id="4567"/>
    <lineage>
        <taxon>Eukaryota</taxon>
        <taxon>Viridiplantae</taxon>
        <taxon>Streptophyta</taxon>
        <taxon>Embryophyta</taxon>
        <taxon>Tracheophyta</taxon>
        <taxon>Spermatophyta</taxon>
        <taxon>Magnoliopsida</taxon>
        <taxon>Liliopsida</taxon>
        <taxon>Poales</taxon>
        <taxon>Poaceae</taxon>
        <taxon>BOP clade</taxon>
        <taxon>Pooideae</taxon>
        <taxon>Triticodae</taxon>
        <taxon>Triticeae</taxon>
        <taxon>Triticinae</taxon>
        <taxon>Triticum</taxon>
    </lineage>
</organism>
<dbReference type="AlphaFoldDB" id="A0A9R1A598"/>
<accession>A0A9R1A598</accession>
<dbReference type="Pfam" id="PF24626">
    <property type="entry name" value="SH3_Tf2-1"/>
    <property type="match status" value="1"/>
</dbReference>
<dbReference type="InterPro" id="IPR056924">
    <property type="entry name" value="SH3_Tf2-1"/>
</dbReference>
<feature type="domain" description="Tf2-1-like SH3-like" evidence="2">
    <location>
        <begin position="33"/>
        <end position="95"/>
    </location>
</feature>
<sequence>METMLRQHLLRARQHMKESADKRRSDRVFQVDDRVFLKLQPYLQRSVATRANTKLSFKYFGPFQVIQKVGNVAYKLKLPETSTVHPVFHVSQLRSALPPSENALEELPHEAAPQPEPVEVLDSRIHHRAGVDVPQVLVRWTDQPAALATWEDREELRLYFPAATAWGQAASQGRGNVMAPPTSSATPGAATSTTKAQTEIEAHGRPTRARKGSERYPAHSWVTG</sequence>
<keyword evidence="4" id="KW-1185">Reference proteome</keyword>
<dbReference type="SUPFAM" id="SSF54160">
    <property type="entry name" value="Chromo domain-like"/>
    <property type="match status" value="1"/>
</dbReference>
<dbReference type="Proteomes" id="UP000324705">
    <property type="component" value="Chromosome 7B"/>
</dbReference>
<evidence type="ECO:0000256" key="1">
    <source>
        <dbReference type="SAM" id="MobiDB-lite"/>
    </source>
</evidence>
<dbReference type="PANTHER" id="PTHR46148">
    <property type="entry name" value="CHROMO DOMAIN-CONTAINING PROTEIN"/>
    <property type="match status" value="1"/>
</dbReference>
<proteinExistence type="predicted"/>
<dbReference type="Gramene" id="TRITD7Bv1G154470.1">
    <property type="protein sequence ID" value="TRITD7Bv1G154470.1"/>
    <property type="gene ID" value="TRITD7Bv1G154470"/>
</dbReference>
<evidence type="ECO:0000313" key="4">
    <source>
        <dbReference type="Proteomes" id="UP000324705"/>
    </source>
</evidence>
<evidence type="ECO:0000313" key="3">
    <source>
        <dbReference type="EMBL" id="VAI89961.1"/>
    </source>
</evidence>
<dbReference type="InterPro" id="IPR016197">
    <property type="entry name" value="Chromo-like_dom_sf"/>
</dbReference>
<dbReference type="PANTHER" id="PTHR46148:SF54">
    <property type="entry name" value="RETROTRANSPOSON-LIKE PROTEIN"/>
    <property type="match status" value="1"/>
</dbReference>
<protein>
    <recommendedName>
        <fullName evidence="2">Tf2-1-like SH3-like domain-containing protein</fullName>
    </recommendedName>
</protein>
<evidence type="ECO:0000259" key="2">
    <source>
        <dbReference type="Pfam" id="PF24626"/>
    </source>
</evidence>
<gene>
    <name evidence="3" type="ORF">TRITD_7Bv1G154470</name>
</gene>
<dbReference type="EMBL" id="LT934124">
    <property type="protein sequence ID" value="VAI89961.1"/>
    <property type="molecule type" value="Genomic_DNA"/>
</dbReference>
<dbReference type="OMA" id="PYSIIAK"/>
<name>A0A9R1A598_TRITD</name>
<reference evidence="3 4" key="1">
    <citation type="submission" date="2017-09" db="EMBL/GenBank/DDBJ databases">
        <authorList>
            <consortium name="International Durum Wheat Genome Sequencing Consortium (IDWGSC)"/>
            <person name="Milanesi L."/>
        </authorList>
    </citation>
    <scope>NUCLEOTIDE SEQUENCE [LARGE SCALE GENOMIC DNA]</scope>
    <source>
        <strain evidence="4">cv. Svevo</strain>
    </source>
</reference>
<feature type="compositionally biased region" description="Low complexity" evidence="1">
    <location>
        <begin position="179"/>
        <end position="196"/>
    </location>
</feature>
<feature type="region of interest" description="Disordered" evidence="1">
    <location>
        <begin position="172"/>
        <end position="224"/>
    </location>
</feature>